<dbReference type="Proteomes" id="UP000009235">
    <property type="component" value="Chromosome"/>
</dbReference>
<evidence type="ECO:0000256" key="3">
    <source>
        <dbReference type="ARBA" id="ARBA00022989"/>
    </source>
</evidence>
<keyword evidence="4 5" id="KW-0472">Membrane</keyword>
<comment type="subcellular location">
    <subcellularLocation>
        <location evidence="1">Membrane</location>
        <topology evidence="1">Multi-pass membrane protein</topology>
    </subcellularLocation>
</comment>
<name>F6EHF6_HOYSD</name>
<keyword evidence="8" id="KW-1185">Reference proteome</keyword>
<dbReference type="HOGENOM" id="CLU_113306_0_0_11"/>
<reference evidence="7 8" key="1">
    <citation type="journal article" date="2011" name="J. Bacteriol.">
        <title>Complete genome sequence of Amycolicicoccus subflavus DQS3-9A1T, an actinomycete isolated from crude oil-polluted soil.</title>
        <authorList>
            <person name="Cai M."/>
            <person name="Chen W.M."/>
            <person name="Nie Y."/>
            <person name="Chi C.Q."/>
            <person name="Wang Y.N."/>
            <person name="Tang Y.Q."/>
            <person name="Li G.Y."/>
            <person name="Wu X.L."/>
        </authorList>
    </citation>
    <scope>NUCLEOTIDE SEQUENCE [LARGE SCALE GENOMIC DNA]</scope>
    <source>
        <strain evidence="8">DSM 45089 / DQS3-9A1</strain>
    </source>
</reference>
<organism evidence="7 8">
    <name type="scientific">Hoyosella subflava (strain DSM 45089 / JCM 17490 / NBRC 109087 / DQS3-9A1)</name>
    <name type="common">Amycolicicoccus subflavus</name>
    <dbReference type="NCBI Taxonomy" id="443218"/>
    <lineage>
        <taxon>Bacteria</taxon>
        <taxon>Bacillati</taxon>
        <taxon>Actinomycetota</taxon>
        <taxon>Actinomycetes</taxon>
        <taxon>Mycobacteriales</taxon>
        <taxon>Hoyosellaceae</taxon>
        <taxon>Hoyosella</taxon>
    </lineage>
</organism>
<dbReference type="eggNOG" id="COG1714">
    <property type="taxonomic scope" value="Bacteria"/>
</dbReference>
<dbReference type="Pfam" id="PF06271">
    <property type="entry name" value="RDD"/>
    <property type="match status" value="1"/>
</dbReference>
<evidence type="ECO:0000256" key="1">
    <source>
        <dbReference type="ARBA" id="ARBA00004141"/>
    </source>
</evidence>
<evidence type="ECO:0000256" key="2">
    <source>
        <dbReference type="ARBA" id="ARBA00022692"/>
    </source>
</evidence>
<dbReference type="InterPro" id="IPR010432">
    <property type="entry name" value="RDD"/>
</dbReference>
<sequence>MATAGGMRNYGIALEPAGLKVRFAARIIDCGFSLALGAATYLVLSLAGVPDAVAAAPSALFAFLYFVLFEVTTGSTPGKRLFGLLVEGTGSEFRPTLIEATIRNAFMLLGLIPVAGIVLWLSAATVIALTISANSHKQGLHDQLANGTQVLRAT</sequence>
<dbReference type="KEGG" id="asd:AS9A_2688"/>
<gene>
    <name evidence="7" type="ordered locus">AS9A_2688</name>
</gene>
<keyword evidence="2 5" id="KW-0812">Transmembrane</keyword>
<dbReference type="RefSeq" id="WP_013807484.1">
    <property type="nucleotide sequence ID" value="NC_015564.1"/>
</dbReference>
<dbReference type="EMBL" id="CP002786">
    <property type="protein sequence ID" value="AEF41135.1"/>
    <property type="molecule type" value="Genomic_DNA"/>
</dbReference>
<keyword evidence="3 5" id="KW-1133">Transmembrane helix</keyword>
<accession>F6EHF6</accession>
<feature type="domain" description="RDD" evidence="6">
    <location>
        <begin position="17"/>
        <end position="146"/>
    </location>
</feature>
<feature type="transmembrane region" description="Helical" evidence="5">
    <location>
        <begin position="106"/>
        <end position="131"/>
    </location>
</feature>
<proteinExistence type="predicted"/>
<feature type="transmembrane region" description="Helical" evidence="5">
    <location>
        <begin position="53"/>
        <end position="71"/>
    </location>
</feature>
<evidence type="ECO:0000259" key="6">
    <source>
        <dbReference type="Pfam" id="PF06271"/>
    </source>
</evidence>
<evidence type="ECO:0000256" key="4">
    <source>
        <dbReference type="ARBA" id="ARBA00023136"/>
    </source>
</evidence>
<evidence type="ECO:0000313" key="7">
    <source>
        <dbReference type="EMBL" id="AEF41135.1"/>
    </source>
</evidence>
<dbReference type="GO" id="GO:0016020">
    <property type="term" value="C:membrane"/>
    <property type="evidence" value="ECO:0007669"/>
    <property type="project" value="UniProtKB-SubCell"/>
</dbReference>
<evidence type="ECO:0000256" key="5">
    <source>
        <dbReference type="SAM" id="Phobius"/>
    </source>
</evidence>
<protein>
    <submittedName>
        <fullName evidence="7">RDD domain containing protein</fullName>
    </submittedName>
</protein>
<dbReference type="AlphaFoldDB" id="F6EHF6"/>
<evidence type="ECO:0000313" key="8">
    <source>
        <dbReference type="Proteomes" id="UP000009235"/>
    </source>
</evidence>
<dbReference type="STRING" id="443218.AS9A_2688"/>
<feature type="transmembrane region" description="Helical" evidence="5">
    <location>
        <begin position="27"/>
        <end position="47"/>
    </location>
</feature>